<evidence type="ECO:0000256" key="7">
    <source>
        <dbReference type="ARBA" id="ARBA00023136"/>
    </source>
</evidence>
<evidence type="ECO:0000256" key="5">
    <source>
        <dbReference type="ARBA" id="ARBA00022777"/>
    </source>
</evidence>
<dbReference type="InterPro" id="IPR004358">
    <property type="entry name" value="Sig_transdc_His_kin-like_C"/>
</dbReference>
<evidence type="ECO:0000256" key="4">
    <source>
        <dbReference type="ARBA" id="ARBA00022679"/>
    </source>
</evidence>
<name>A0A849SVU6_UNCEI</name>
<reference evidence="10 11" key="1">
    <citation type="submission" date="2020-04" db="EMBL/GenBank/DDBJ databases">
        <title>Metagenomic profiling of ammonia- and methane-oxidizing microorganisms in a Dutch drinking water treatment plant.</title>
        <authorList>
            <person name="Poghosyan L."/>
            <person name="Leucker S."/>
        </authorList>
    </citation>
    <scope>NUCLEOTIDE SEQUENCE [LARGE SCALE GENOMIC DNA]</scope>
    <source>
        <strain evidence="10">S-RSF-IL-03</strain>
    </source>
</reference>
<dbReference type="SUPFAM" id="SSF55874">
    <property type="entry name" value="ATPase domain of HSP90 chaperone/DNA topoisomerase II/histidine kinase"/>
    <property type="match status" value="1"/>
</dbReference>
<dbReference type="InterPro" id="IPR036097">
    <property type="entry name" value="HisK_dim/P_sf"/>
</dbReference>
<dbReference type="CDD" id="cd00075">
    <property type="entry name" value="HATPase"/>
    <property type="match status" value="1"/>
</dbReference>
<dbReference type="EC" id="2.7.13.3" evidence="2"/>
<dbReference type="PROSITE" id="PS50109">
    <property type="entry name" value="HIS_KIN"/>
    <property type="match status" value="1"/>
</dbReference>
<proteinExistence type="predicted"/>
<dbReference type="SMART" id="SM00388">
    <property type="entry name" value="HisKA"/>
    <property type="match status" value="1"/>
</dbReference>
<dbReference type="SUPFAM" id="SSF47384">
    <property type="entry name" value="Homodimeric domain of signal transducing histidine kinase"/>
    <property type="match status" value="1"/>
</dbReference>
<evidence type="ECO:0000259" key="9">
    <source>
        <dbReference type="PROSITE" id="PS50109"/>
    </source>
</evidence>
<evidence type="ECO:0000256" key="3">
    <source>
        <dbReference type="ARBA" id="ARBA00022553"/>
    </source>
</evidence>
<dbReference type="InterPro" id="IPR036890">
    <property type="entry name" value="HATPase_C_sf"/>
</dbReference>
<dbReference type="CDD" id="cd00082">
    <property type="entry name" value="HisKA"/>
    <property type="match status" value="1"/>
</dbReference>
<comment type="catalytic activity">
    <reaction evidence="1">
        <text>ATP + protein L-histidine = ADP + protein N-phospho-L-histidine.</text>
        <dbReference type="EC" id="2.7.13.3"/>
    </reaction>
</comment>
<feature type="domain" description="Histidine kinase" evidence="9">
    <location>
        <begin position="286"/>
        <end position="504"/>
    </location>
</feature>
<keyword evidence="6" id="KW-0902">Two-component regulatory system</keyword>
<dbReference type="PANTHER" id="PTHR43711">
    <property type="entry name" value="TWO-COMPONENT HISTIDINE KINASE"/>
    <property type="match status" value="1"/>
</dbReference>
<keyword evidence="8" id="KW-1133">Transmembrane helix</keyword>
<dbReference type="SMART" id="SM00387">
    <property type="entry name" value="HATPase_c"/>
    <property type="match status" value="1"/>
</dbReference>
<keyword evidence="7 8" id="KW-0472">Membrane</keyword>
<dbReference type="Pfam" id="PF00512">
    <property type="entry name" value="HisKA"/>
    <property type="match status" value="1"/>
</dbReference>
<dbReference type="FunFam" id="3.30.565.10:FF:000006">
    <property type="entry name" value="Sensor histidine kinase WalK"/>
    <property type="match status" value="1"/>
</dbReference>
<dbReference type="Proteomes" id="UP000580839">
    <property type="component" value="Unassembled WGS sequence"/>
</dbReference>
<dbReference type="Gene3D" id="3.30.565.10">
    <property type="entry name" value="Histidine kinase-like ATPase, C-terminal domain"/>
    <property type="match status" value="1"/>
</dbReference>
<dbReference type="FunFam" id="1.10.287.130:FF:000001">
    <property type="entry name" value="Two-component sensor histidine kinase"/>
    <property type="match status" value="1"/>
</dbReference>
<evidence type="ECO:0000256" key="2">
    <source>
        <dbReference type="ARBA" id="ARBA00012438"/>
    </source>
</evidence>
<evidence type="ECO:0000313" key="11">
    <source>
        <dbReference type="Proteomes" id="UP000580839"/>
    </source>
</evidence>
<dbReference type="AlphaFoldDB" id="A0A849SVU6"/>
<evidence type="ECO:0000313" key="10">
    <source>
        <dbReference type="EMBL" id="NOT33289.1"/>
    </source>
</evidence>
<dbReference type="GO" id="GO:0000155">
    <property type="term" value="F:phosphorelay sensor kinase activity"/>
    <property type="evidence" value="ECO:0007669"/>
    <property type="project" value="InterPro"/>
</dbReference>
<dbReference type="InterPro" id="IPR005467">
    <property type="entry name" value="His_kinase_dom"/>
</dbReference>
<protein>
    <recommendedName>
        <fullName evidence="2">histidine kinase</fullName>
        <ecNumber evidence="2">2.7.13.3</ecNumber>
    </recommendedName>
</protein>
<evidence type="ECO:0000256" key="8">
    <source>
        <dbReference type="SAM" id="Phobius"/>
    </source>
</evidence>
<dbReference type="Gene3D" id="1.10.287.130">
    <property type="match status" value="1"/>
</dbReference>
<keyword evidence="8" id="KW-0812">Transmembrane</keyword>
<keyword evidence="5 10" id="KW-0418">Kinase</keyword>
<dbReference type="InterPro" id="IPR003594">
    <property type="entry name" value="HATPase_dom"/>
</dbReference>
<dbReference type="InterPro" id="IPR003661">
    <property type="entry name" value="HisK_dim/P_dom"/>
</dbReference>
<organism evidence="10 11">
    <name type="scientific">Eiseniibacteriota bacterium</name>
    <dbReference type="NCBI Taxonomy" id="2212470"/>
    <lineage>
        <taxon>Bacteria</taxon>
        <taxon>Candidatus Eiseniibacteriota</taxon>
    </lineage>
</organism>
<keyword evidence="4" id="KW-0808">Transferase</keyword>
<dbReference type="PRINTS" id="PR00344">
    <property type="entry name" value="BCTRLSENSOR"/>
</dbReference>
<keyword evidence="3" id="KW-0597">Phosphoprotein</keyword>
<comment type="caution">
    <text evidence="10">The sequence shown here is derived from an EMBL/GenBank/DDBJ whole genome shotgun (WGS) entry which is preliminary data.</text>
</comment>
<accession>A0A849SVU6</accession>
<evidence type="ECO:0000256" key="6">
    <source>
        <dbReference type="ARBA" id="ARBA00023012"/>
    </source>
</evidence>
<feature type="transmembrane region" description="Helical" evidence="8">
    <location>
        <begin position="244"/>
        <end position="267"/>
    </location>
</feature>
<gene>
    <name evidence="10" type="ORF">HOP12_03870</name>
</gene>
<evidence type="ECO:0000256" key="1">
    <source>
        <dbReference type="ARBA" id="ARBA00000085"/>
    </source>
</evidence>
<dbReference type="EMBL" id="JABFRW010000040">
    <property type="protein sequence ID" value="NOT33289.1"/>
    <property type="molecule type" value="Genomic_DNA"/>
</dbReference>
<dbReference type="Pfam" id="PF02518">
    <property type="entry name" value="HATPase_c"/>
    <property type="match status" value="1"/>
</dbReference>
<sequence length="518" mass="57089">MFASRFSRRVLILIGLGVTLPALVLAAVGALMTLRVSRALDAQTDRYNLYMARQTVEGLERELLSDLRDRIGPAENVARLGGNPLAIREAMGPSDSASITAEYVSLDQIADYFLLLVESTPLIYRSGAEDARGRRFAGLMLRNAEGQVSAAGGWWVAPDRFLASHLQSVVEERIVNDERMYGGIESRRQVSIRVIAPNGATVAEVRPPGPNPHATDVEMEGPFEGFRVRAAASVNAPIAGTKRLIALNLAFILVMAFVLLIATYFALRYTVRQIELARIKSSFLSNVSHELKTPIALIRLAVETLEMGRINTPEERDKFLRRIGREAVRLNNLVENILDFARLEAGQRAFRFTNVDVIEAVRETVDSFRLRIEDQGFQLTLELPETLPPVRGDGLAIAQCLLNLLDNAVKYSRERKEIRIASAAHEGFVTVSVSDRGIGIAPRDQKKIFEKFVRLEDGLVHDVKGAGLGLSLVYQIMKAHGGRVEVRSVLNGGSTFTLWLPRAAESAPQPEAQARTGS</sequence>
<dbReference type="InterPro" id="IPR050736">
    <property type="entry name" value="Sensor_HK_Regulatory"/>
</dbReference>
<dbReference type="PANTHER" id="PTHR43711:SF31">
    <property type="entry name" value="HISTIDINE KINASE"/>
    <property type="match status" value="1"/>
</dbReference>